<evidence type="ECO:0000259" key="5">
    <source>
        <dbReference type="PROSITE" id="PS51880"/>
    </source>
</evidence>
<dbReference type="SUPFAM" id="SSF81301">
    <property type="entry name" value="Nucleotidyltransferase"/>
    <property type="match status" value="1"/>
</dbReference>
<dbReference type="Pfam" id="PF19296">
    <property type="entry name" value="RelA_AH_RIS"/>
    <property type="match status" value="1"/>
</dbReference>
<dbReference type="InterPro" id="IPR002912">
    <property type="entry name" value="ACT_dom"/>
</dbReference>
<dbReference type="RefSeq" id="WP_099916639.1">
    <property type="nucleotide sequence ID" value="NZ_BMHS01000021.1"/>
</dbReference>
<dbReference type="SUPFAM" id="SSF55021">
    <property type="entry name" value="ACT-like"/>
    <property type="match status" value="1"/>
</dbReference>
<dbReference type="GO" id="GO:0008728">
    <property type="term" value="F:GTP diphosphokinase activity"/>
    <property type="evidence" value="ECO:0007669"/>
    <property type="project" value="TreeGrafter"/>
</dbReference>
<dbReference type="Gene3D" id="3.30.460.10">
    <property type="entry name" value="Beta Polymerase, domain 2"/>
    <property type="match status" value="1"/>
</dbReference>
<dbReference type="GO" id="GO:0015949">
    <property type="term" value="P:nucleobase-containing small molecule interconversion"/>
    <property type="evidence" value="ECO:0007669"/>
    <property type="project" value="UniProtKB-ARBA"/>
</dbReference>
<gene>
    <name evidence="6" type="ORF">CR103_14205</name>
</gene>
<dbReference type="InterPro" id="IPR004095">
    <property type="entry name" value="TGS"/>
</dbReference>
<reference evidence="6 7" key="1">
    <citation type="submission" date="2017-10" db="EMBL/GenBank/DDBJ databases">
        <title>Massilia psychrophilum sp. nov., a novel purple-pigmented bacterium isolated from Tianshan glacier, Xinjiang Municipality, China.</title>
        <authorList>
            <person name="Wang H."/>
        </authorList>
    </citation>
    <scope>NUCLEOTIDE SEQUENCE [LARGE SCALE GENOMIC DNA]</scope>
    <source>
        <strain evidence="6 7">JCM 30813</strain>
    </source>
</reference>
<name>A0A2G8SZH0_9BURK</name>
<evidence type="ECO:0000256" key="2">
    <source>
        <dbReference type="SAM" id="MobiDB-lite"/>
    </source>
</evidence>
<dbReference type="SUPFAM" id="SSF109604">
    <property type="entry name" value="HD-domain/PDEase-like"/>
    <property type="match status" value="1"/>
</dbReference>
<evidence type="ECO:0000313" key="6">
    <source>
        <dbReference type="EMBL" id="PIL39113.1"/>
    </source>
</evidence>
<protein>
    <submittedName>
        <fullName evidence="6">Guanosine-3',5'-bis(Diphosphate) 3'-pyrophosphohydrolase</fullName>
    </submittedName>
</protein>
<dbReference type="Pfam" id="PF13291">
    <property type="entry name" value="ACT_4"/>
    <property type="match status" value="1"/>
</dbReference>
<dbReference type="InterPro" id="IPR043519">
    <property type="entry name" value="NT_sf"/>
</dbReference>
<dbReference type="Pfam" id="PF04607">
    <property type="entry name" value="RelA_SpoT"/>
    <property type="match status" value="1"/>
</dbReference>
<dbReference type="GO" id="GO:0005886">
    <property type="term" value="C:plasma membrane"/>
    <property type="evidence" value="ECO:0007669"/>
    <property type="project" value="TreeGrafter"/>
</dbReference>
<dbReference type="InterPro" id="IPR045865">
    <property type="entry name" value="ACT-like_dom_sf"/>
</dbReference>
<dbReference type="GO" id="GO:0015969">
    <property type="term" value="P:guanosine tetraphosphate metabolic process"/>
    <property type="evidence" value="ECO:0007669"/>
    <property type="project" value="InterPro"/>
</dbReference>
<dbReference type="PROSITE" id="PS51880">
    <property type="entry name" value="TGS"/>
    <property type="match status" value="1"/>
</dbReference>
<evidence type="ECO:0000256" key="1">
    <source>
        <dbReference type="RuleBase" id="RU003847"/>
    </source>
</evidence>
<dbReference type="Pfam" id="PF13328">
    <property type="entry name" value="HD_4"/>
    <property type="match status" value="1"/>
</dbReference>
<dbReference type="GO" id="GO:0042594">
    <property type="term" value="P:response to starvation"/>
    <property type="evidence" value="ECO:0007669"/>
    <property type="project" value="TreeGrafter"/>
</dbReference>
<feature type="compositionally biased region" description="Low complexity" evidence="2">
    <location>
        <begin position="1"/>
        <end position="13"/>
    </location>
</feature>
<dbReference type="GO" id="GO:0008893">
    <property type="term" value="F:guanosine-3',5'-bis(diphosphate) 3'-diphosphatase activity"/>
    <property type="evidence" value="ECO:0007669"/>
    <property type="project" value="TreeGrafter"/>
</dbReference>
<dbReference type="PROSITE" id="PS51831">
    <property type="entry name" value="HD"/>
    <property type="match status" value="1"/>
</dbReference>
<dbReference type="PANTHER" id="PTHR21262:SF36">
    <property type="entry name" value="BIFUNCTIONAL (P)PPGPP SYNTHASE_HYDROLASE SPOT"/>
    <property type="match status" value="1"/>
</dbReference>
<comment type="function">
    <text evidence="1">In eubacteria ppGpp (guanosine 3'-diphosphate 5'-diphosphate) is a mediator of the stringent response that coordinates a variety of cellular activities in response to changes in nutritional abundance.</text>
</comment>
<dbReference type="EMBL" id="PDOB01000023">
    <property type="protein sequence ID" value="PIL39113.1"/>
    <property type="molecule type" value="Genomic_DNA"/>
</dbReference>
<dbReference type="CDD" id="cd04876">
    <property type="entry name" value="ACT_RelA-SpoT"/>
    <property type="match status" value="1"/>
</dbReference>
<dbReference type="InterPro" id="IPR003607">
    <property type="entry name" value="HD/PDEase_dom"/>
</dbReference>
<evidence type="ECO:0000259" key="4">
    <source>
        <dbReference type="PROSITE" id="PS51831"/>
    </source>
</evidence>
<dbReference type="FunFam" id="3.30.460.10:FF:000001">
    <property type="entry name" value="GTP pyrophosphokinase RelA"/>
    <property type="match status" value="1"/>
</dbReference>
<dbReference type="InterPro" id="IPR012676">
    <property type="entry name" value="TGS-like"/>
</dbReference>
<dbReference type="Proteomes" id="UP000228593">
    <property type="component" value="Unassembled WGS sequence"/>
</dbReference>
<dbReference type="InterPro" id="IPR045600">
    <property type="entry name" value="RelA/SpoT_AH_RIS"/>
</dbReference>
<keyword evidence="6" id="KW-0378">Hydrolase</keyword>
<dbReference type="Gene3D" id="3.10.20.30">
    <property type="match status" value="1"/>
</dbReference>
<dbReference type="OrthoDB" id="9805041at2"/>
<dbReference type="CDD" id="cd00077">
    <property type="entry name" value="HDc"/>
    <property type="match status" value="1"/>
</dbReference>
<proteinExistence type="inferred from homology"/>
<dbReference type="NCBIfam" id="TIGR00691">
    <property type="entry name" value="spoT_relA"/>
    <property type="match status" value="1"/>
</dbReference>
<dbReference type="InterPro" id="IPR004811">
    <property type="entry name" value="RelA/Spo_fam"/>
</dbReference>
<dbReference type="CDD" id="cd05399">
    <property type="entry name" value="NT_Rel-Spo_like"/>
    <property type="match status" value="1"/>
</dbReference>
<dbReference type="SMART" id="SM00471">
    <property type="entry name" value="HDc"/>
    <property type="match status" value="1"/>
</dbReference>
<feature type="domain" description="ACT" evidence="3">
    <location>
        <begin position="675"/>
        <end position="750"/>
    </location>
</feature>
<dbReference type="Gene3D" id="3.30.70.260">
    <property type="match status" value="1"/>
</dbReference>
<sequence length="750" mass="84137">MNLTTPDLTPTHTPKTRASRAASKLQDSATAAPAPVVASVTLLVNKLAEYLSPSELKKVKEAYRFSDEMHLGQVRRSGEPYIVHPIAVAEICADWKLDAQAIMAALLHDVMEDQDVKKEELIERFGAPVATLVDGLSKLEKIEFQSLIEAQAENFRKMLLAMASDVRVILIKLADRLHNMRTLEHMAPAKKRRIAAETMEVYVPIAHRLGLNNIYRELQDLAFSHLYPMRYRTLAKAVKAARGNRREVVKKILESVKNTLAAAELAAEVYGREKTLYGIYRKMRSKHLSFSQVLDVYGFRVVVENFAGCYAALGTLHGLYKPMPGKFKDYIAIRKLNGYQSLHTTLIGPYGTPVEFQIRTQEMHRTAESGVAAHWLYKNGDSNLTDLQQRTHSWLQSLLDIQLQTGDSAEFLEHVKVDLFPDSVYVFTPKSKIIALPRGATALDFAYNIHTGIGDHTVSVAINNEQAPLRTELHNGDIVEIVTDPDSRPSPTWLSFVRTGKARSAIRHHLRTINLNESVELGQELLAQALMALNINPDLPQPTIEKLLNESSAKSMDELYAEIGIGKRMAALVARHIFGLIDDEPGMLPSSHHHHLIPAELDPVTIYGSEGVSVQLAPCCLPIPGDQIVGQLRRDQGLVVHTSDCMPAKRMRMKEPERWIAVQWGNELNRRFDCRIRLLINNEKGILARVAAEIGESDTNISYVGMDEDEEHVMTQLRFTIQVKDRVHLAHLIRNLRGVAGVTRVERERA</sequence>
<dbReference type="InterPro" id="IPR006674">
    <property type="entry name" value="HD_domain"/>
</dbReference>
<dbReference type="Gene3D" id="1.10.3210.10">
    <property type="entry name" value="Hypothetical protein af1432"/>
    <property type="match status" value="1"/>
</dbReference>
<feature type="domain" description="HD" evidence="4">
    <location>
        <begin position="81"/>
        <end position="180"/>
    </location>
</feature>
<dbReference type="AlphaFoldDB" id="A0A2G8SZH0"/>
<evidence type="ECO:0000259" key="3">
    <source>
        <dbReference type="PROSITE" id="PS51671"/>
    </source>
</evidence>
<dbReference type="Pfam" id="PF02824">
    <property type="entry name" value="TGS"/>
    <property type="match status" value="1"/>
</dbReference>
<accession>A0A2G8SZH0</accession>
<dbReference type="InterPro" id="IPR007685">
    <property type="entry name" value="RelA_SpoT"/>
</dbReference>
<dbReference type="PROSITE" id="PS51671">
    <property type="entry name" value="ACT"/>
    <property type="match status" value="1"/>
</dbReference>
<dbReference type="InterPro" id="IPR012675">
    <property type="entry name" value="Beta-grasp_dom_sf"/>
</dbReference>
<evidence type="ECO:0000313" key="7">
    <source>
        <dbReference type="Proteomes" id="UP000228593"/>
    </source>
</evidence>
<feature type="region of interest" description="Disordered" evidence="2">
    <location>
        <begin position="1"/>
        <end position="27"/>
    </location>
</feature>
<comment type="similarity">
    <text evidence="1">Belongs to the relA/spoT family.</text>
</comment>
<comment type="caution">
    <text evidence="6">The sequence shown here is derived from an EMBL/GenBank/DDBJ whole genome shotgun (WGS) entry which is preliminary data.</text>
</comment>
<dbReference type="PANTHER" id="PTHR21262">
    <property type="entry name" value="GUANOSINE-3',5'-BIS DIPHOSPHATE 3'-PYROPHOSPHOHYDROLASE"/>
    <property type="match status" value="1"/>
</dbReference>
<dbReference type="FunFam" id="3.10.20.30:FF:000002">
    <property type="entry name" value="GTP pyrophosphokinase (RelA/SpoT)"/>
    <property type="match status" value="1"/>
</dbReference>
<dbReference type="InterPro" id="IPR033655">
    <property type="entry name" value="TGS_RelA/SpoT"/>
</dbReference>
<keyword evidence="7" id="KW-1185">Reference proteome</keyword>
<organism evidence="6 7">
    <name type="scientific">Massilia psychrophila</name>
    <dbReference type="NCBI Taxonomy" id="1603353"/>
    <lineage>
        <taxon>Bacteria</taxon>
        <taxon>Pseudomonadati</taxon>
        <taxon>Pseudomonadota</taxon>
        <taxon>Betaproteobacteria</taxon>
        <taxon>Burkholderiales</taxon>
        <taxon>Oxalobacteraceae</taxon>
        <taxon>Telluria group</taxon>
        <taxon>Massilia</taxon>
    </lineage>
</organism>
<dbReference type="SUPFAM" id="SSF81271">
    <property type="entry name" value="TGS-like"/>
    <property type="match status" value="1"/>
</dbReference>
<feature type="domain" description="TGS" evidence="5">
    <location>
        <begin position="422"/>
        <end position="483"/>
    </location>
</feature>
<dbReference type="SMART" id="SM00954">
    <property type="entry name" value="RelA_SpoT"/>
    <property type="match status" value="1"/>
</dbReference>
<dbReference type="CDD" id="cd01668">
    <property type="entry name" value="TGS_RSH"/>
    <property type="match status" value="1"/>
</dbReference>
<dbReference type="FunFam" id="1.10.3210.10:FF:000001">
    <property type="entry name" value="GTP pyrophosphokinase RelA"/>
    <property type="match status" value="1"/>
</dbReference>